<comment type="caution">
    <text evidence="14">The sequence shown here is derived from an EMBL/GenBank/DDBJ whole genome shotgun (WGS) entry which is preliminary data.</text>
</comment>
<evidence type="ECO:0000256" key="8">
    <source>
        <dbReference type="ARBA" id="ARBA00022989"/>
    </source>
</evidence>
<feature type="transmembrane region" description="Helical" evidence="12">
    <location>
        <begin position="652"/>
        <end position="671"/>
    </location>
</feature>
<keyword evidence="3" id="KW-1003">Cell membrane</keyword>
<feature type="transmembrane region" description="Helical" evidence="12">
    <location>
        <begin position="618"/>
        <end position="640"/>
    </location>
</feature>
<feature type="transmembrane region" description="Helical" evidence="12">
    <location>
        <begin position="70"/>
        <end position="97"/>
    </location>
</feature>
<feature type="transmembrane region" description="Helical" evidence="12">
    <location>
        <begin position="31"/>
        <end position="50"/>
    </location>
</feature>
<dbReference type="SMART" id="SM01002">
    <property type="entry name" value="AlaDh_PNT_C"/>
    <property type="match status" value="1"/>
</dbReference>
<reference evidence="14 15" key="1">
    <citation type="submission" date="2024-02" db="EMBL/GenBank/DDBJ databases">
        <authorList>
            <person name="Chen Y."/>
            <person name="Shah S."/>
            <person name="Dougan E. K."/>
            <person name="Thang M."/>
            <person name="Chan C."/>
        </authorList>
    </citation>
    <scope>NUCLEOTIDE SEQUENCE [LARGE SCALE GENOMIC DNA]</scope>
</reference>
<evidence type="ECO:0000256" key="6">
    <source>
        <dbReference type="ARBA" id="ARBA00022857"/>
    </source>
</evidence>
<dbReference type="Proteomes" id="UP001642464">
    <property type="component" value="Unassembled WGS sequence"/>
</dbReference>
<evidence type="ECO:0000256" key="7">
    <source>
        <dbReference type="ARBA" id="ARBA00022967"/>
    </source>
</evidence>
<gene>
    <name evidence="14" type="ORF">SCF082_LOCUS21482</name>
</gene>
<feature type="transmembrane region" description="Helical" evidence="12">
    <location>
        <begin position="331"/>
        <end position="350"/>
    </location>
</feature>
<feature type="transmembrane region" description="Helical" evidence="12">
    <location>
        <begin position="586"/>
        <end position="606"/>
    </location>
</feature>
<feature type="transmembrane region" description="Helical" evidence="12">
    <location>
        <begin position="494"/>
        <end position="516"/>
    </location>
</feature>
<dbReference type="PANTHER" id="PTHR10160">
    <property type="entry name" value="NAD(P) TRANSHYDROGENASE"/>
    <property type="match status" value="1"/>
</dbReference>
<evidence type="ECO:0000256" key="11">
    <source>
        <dbReference type="ARBA" id="ARBA00048202"/>
    </source>
</evidence>
<feature type="domain" description="Alanine dehydrogenase/pyridine nucleotide transhydrogenase NAD(H)-binding" evidence="13">
    <location>
        <begin position="136"/>
        <end position="268"/>
    </location>
</feature>
<dbReference type="Pfam" id="PF02233">
    <property type="entry name" value="PNTB"/>
    <property type="match status" value="1"/>
</dbReference>
<evidence type="ECO:0000313" key="14">
    <source>
        <dbReference type="EMBL" id="CAK9035845.1"/>
    </source>
</evidence>
<evidence type="ECO:0000256" key="10">
    <source>
        <dbReference type="ARBA" id="ARBA00023136"/>
    </source>
</evidence>
<dbReference type="EMBL" id="CAXAMM010015247">
    <property type="protein sequence ID" value="CAK9035845.1"/>
    <property type="molecule type" value="Genomic_DNA"/>
</dbReference>
<keyword evidence="7" id="KW-1278">Translocase</keyword>
<dbReference type="InterPro" id="IPR034300">
    <property type="entry name" value="PNTB-like"/>
</dbReference>
<evidence type="ECO:0000256" key="1">
    <source>
        <dbReference type="ARBA" id="ARBA00004429"/>
    </source>
</evidence>
<feature type="transmembrane region" description="Helical" evidence="12">
    <location>
        <begin position="555"/>
        <end position="574"/>
    </location>
</feature>
<keyword evidence="6" id="KW-0521">NADP</keyword>
<dbReference type="Gene3D" id="3.40.50.720">
    <property type="entry name" value="NAD(P)-binding Rossmann-like Domain"/>
    <property type="match status" value="1"/>
</dbReference>
<evidence type="ECO:0000259" key="13">
    <source>
        <dbReference type="SMART" id="SM01002"/>
    </source>
</evidence>
<comment type="subcellular location">
    <subcellularLocation>
        <location evidence="1">Cell inner membrane</location>
        <topology evidence="1">Multi-pass membrane protein</topology>
    </subcellularLocation>
</comment>
<evidence type="ECO:0000256" key="12">
    <source>
        <dbReference type="SAM" id="Phobius"/>
    </source>
</evidence>
<proteinExistence type="predicted"/>
<dbReference type="PANTHER" id="PTHR10160:SF19">
    <property type="entry name" value="PROTON-TRANSLOCATING NAD(P)(+) TRANSHYDROGENASE"/>
    <property type="match status" value="1"/>
</dbReference>
<keyword evidence="4" id="KW-0997">Cell inner membrane</keyword>
<dbReference type="EC" id="7.1.1.1" evidence="2"/>
<feature type="transmembrane region" description="Helical" evidence="12">
    <location>
        <begin position="138"/>
        <end position="156"/>
    </location>
</feature>
<sequence>MVECLRIWHGSVETFEELIRNRIRITLYRQLGGLLFPYCWQLVGGAPFLWGFADLVAARARAGNWREAAYMAAGAFGWWLLLFPFIFQVTLLLANFFHSKADGAWLDQLKTISVAFILALLSFIGNWASYLVHDPLTLSLWLLGALLPLGCVWQALRLQVQQLERRLGVRGVEDRYLGVLAGGYAKEMSKEFIDAEMELFRQQCAECDIVITTALIPGKPAPKLLKKEHIDGMKAGSVVVDLAAETGGNVETTRPGEIYEYNKVTHVGLSLYEHMPSRMPAQASFLFANNMAKFLCSMGPKNFFFIDYDDVSGHSDLALDSSGTRTAGSTMTTMLTTLALALIGGAQVVYGATGLRWLKSKYVVPALHSPLMSVTNAISGLTVVGGVLMMGGGLMPETLSQWLAALAALVSMVNVGGGFVMTRRMIDMFKRDTDVSQFPELYALPALLFVGLYGAGSYFGIMDLAQESQMVYLVASMMCIGAISGLSSQQTAQFGNAMGLSGVLGALAGTLGLAYAQGASSAVLTQIAVVLAAGTGLGIGVASQVEITSLPQLVAAFHSLVGLAASLTAVGSALQHSSTDAMHATSEYLASGIGALTVTGSMVAFAKLQGLVGGNAKLPGGNVLSGSLAAAVAAGLYAFLQPPIPGFELQTLLAGTAAAAGLGLVVTSQVGGADMPVAITLLNSASGWALAAEGFVLSNNLLLGR</sequence>
<protein>
    <recommendedName>
        <fullName evidence="2">proton-translocating NAD(P)(+) transhydrogenase</fullName>
        <ecNumber evidence="2">7.1.1.1</ecNumber>
    </recommendedName>
</protein>
<keyword evidence="10 12" id="KW-0472">Membrane</keyword>
<comment type="catalytic activity">
    <reaction evidence="11">
        <text>NAD(+) + NADPH + H(+)(in) = NADH + NADP(+) + H(+)(out)</text>
        <dbReference type="Rhea" id="RHEA:47992"/>
        <dbReference type="ChEBI" id="CHEBI:15378"/>
        <dbReference type="ChEBI" id="CHEBI:57540"/>
        <dbReference type="ChEBI" id="CHEBI:57783"/>
        <dbReference type="ChEBI" id="CHEBI:57945"/>
        <dbReference type="ChEBI" id="CHEBI:58349"/>
        <dbReference type="EC" id="7.1.1.1"/>
    </reaction>
</comment>
<keyword evidence="9" id="KW-0520">NAD</keyword>
<feature type="transmembrane region" description="Helical" evidence="12">
    <location>
        <begin position="402"/>
        <end position="421"/>
    </location>
</feature>
<evidence type="ECO:0000256" key="2">
    <source>
        <dbReference type="ARBA" id="ARBA00012943"/>
    </source>
</evidence>
<dbReference type="Pfam" id="PF01262">
    <property type="entry name" value="AlaDh_PNT_C"/>
    <property type="match status" value="1"/>
</dbReference>
<keyword evidence="15" id="KW-1185">Reference proteome</keyword>
<feature type="transmembrane region" description="Helical" evidence="12">
    <location>
        <begin position="523"/>
        <end position="543"/>
    </location>
</feature>
<evidence type="ECO:0000256" key="5">
    <source>
        <dbReference type="ARBA" id="ARBA00022692"/>
    </source>
</evidence>
<feature type="transmembrane region" description="Helical" evidence="12">
    <location>
        <begin position="470"/>
        <end position="488"/>
    </location>
</feature>
<keyword evidence="8 12" id="KW-1133">Transmembrane helix</keyword>
<dbReference type="InterPro" id="IPR024605">
    <property type="entry name" value="NADP_transhyd_a_C"/>
</dbReference>
<name>A0ABP0L9L3_9DINO</name>
<feature type="transmembrane region" description="Helical" evidence="12">
    <location>
        <begin position="441"/>
        <end position="461"/>
    </location>
</feature>
<dbReference type="InterPro" id="IPR007698">
    <property type="entry name" value="AlaDH/PNT_NAD(H)-bd"/>
</dbReference>
<evidence type="ECO:0000256" key="3">
    <source>
        <dbReference type="ARBA" id="ARBA00022475"/>
    </source>
</evidence>
<organism evidence="14 15">
    <name type="scientific">Durusdinium trenchii</name>
    <dbReference type="NCBI Taxonomy" id="1381693"/>
    <lineage>
        <taxon>Eukaryota</taxon>
        <taxon>Sar</taxon>
        <taxon>Alveolata</taxon>
        <taxon>Dinophyceae</taxon>
        <taxon>Suessiales</taxon>
        <taxon>Symbiodiniaceae</taxon>
        <taxon>Durusdinium</taxon>
    </lineage>
</organism>
<feature type="transmembrane region" description="Helical" evidence="12">
    <location>
        <begin position="109"/>
        <end position="132"/>
    </location>
</feature>
<evidence type="ECO:0000256" key="4">
    <source>
        <dbReference type="ARBA" id="ARBA00022519"/>
    </source>
</evidence>
<accession>A0ABP0L9L3</accession>
<dbReference type="Pfam" id="PF12769">
    <property type="entry name" value="PNTB_4TM"/>
    <property type="match status" value="1"/>
</dbReference>
<dbReference type="SUPFAM" id="SSF51735">
    <property type="entry name" value="NAD(P)-binding Rossmann-fold domains"/>
    <property type="match status" value="1"/>
</dbReference>
<dbReference type="InterPro" id="IPR036291">
    <property type="entry name" value="NAD(P)-bd_dom_sf"/>
</dbReference>
<evidence type="ECO:0000313" key="15">
    <source>
        <dbReference type="Proteomes" id="UP001642464"/>
    </source>
</evidence>
<evidence type="ECO:0000256" key="9">
    <source>
        <dbReference type="ARBA" id="ARBA00023027"/>
    </source>
</evidence>
<keyword evidence="5 12" id="KW-0812">Transmembrane</keyword>